<evidence type="ECO:0000256" key="8">
    <source>
        <dbReference type="ARBA" id="ARBA00022842"/>
    </source>
</evidence>
<evidence type="ECO:0000256" key="7">
    <source>
        <dbReference type="ARBA" id="ARBA00022840"/>
    </source>
</evidence>
<dbReference type="GO" id="GO:0046872">
    <property type="term" value="F:metal ion binding"/>
    <property type="evidence" value="ECO:0007669"/>
    <property type="project" value="UniProtKB-KW"/>
</dbReference>
<evidence type="ECO:0000256" key="6">
    <source>
        <dbReference type="ARBA" id="ARBA00022741"/>
    </source>
</evidence>
<dbReference type="Pfam" id="PF02875">
    <property type="entry name" value="Mur_ligase_C"/>
    <property type="match status" value="1"/>
</dbReference>
<dbReference type="GO" id="GO:0008841">
    <property type="term" value="F:dihydrofolate synthase activity"/>
    <property type="evidence" value="ECO:0007669"/>
    <property type="project" value="TreeGrafter"/>
</dbReference>
<dbReference type="PIRSF" id="PIRSF001563">
    <property type="entry name" value="Folylpolyglu_synth"/>
    <property type="match status" value="1"/>
</dbReference>
<dbReference type="GO" id="GO:0005524">
    <property type="term" value="F:ATP binding"/>
    <property type="evidence" value="ECO:0007669"/>
    <property type="project" value="UniProtKB-KW"/>
</dbReference>
<dbReference type="Gene3D" id="3.40.1190.10">
    <property type="entry name" value="Mur-like, catalytic domain"/>
    <property type="match status" value="1"/>
</dbReference>
<name>A0A9D1NW39_9FIRM</name>
<comment type="catalytic activity">
    <reaction evidence="10">
        <text>(6S)-5,6,7,8-tetrahydrofolyl-(gamma-L-Glu)(n) + L-glutamate + ATP = (6S)-5,6,7,8-tetrahydrofolyl-(gamma-L-Glu)(n+1) + ADP + phosphate + H(+)</text>
        <dbReference type="Rhea" id="RHEA:10580"/>
        <dbReference type="Rhea" id="RHEA-COMP:14738"/>
        <dbReference type="Rhea" id="RHEA-COMP:14740"/>
        <dbReference type="ChEBI" id="CHEBI:15378"/>
        <dbReference type="ChEBI" id="CHEBI:29985"/>
        <dbReference type="ChEBI" id="CHEBI:30616"/>
        <dbReference type="ChEBI" id="CHEBI:43474"/>
        <dbReference type="ChEBI" id="CHEBI:141005"/>
        <dbReference type="ChEBI" id="CHEBI:456216"/>
        <dbReference type="EC" id="6.3.2.17"/>
    </reaction>
</comment>
<keyword evidence="5" id="KW-0479">Metal-binding</keyword>
<comment type="cofactor">
    <cofactor evidence="1">
        <name>Mg(2+)</name>
        <dbReference type="ChEBI" id="CHEBI:18420"/>
    </cofactor>
</comment>
<dbReference type="Proteomes" id="UP000886723">
    <property type="component" value="Unassembled WGS sequence"/>
</dbReference>
<evidence type="ECO:0000256" key="4">
    <source>
        <dbReference type="ARBA" id="ARBA00022598"/>
    </source>
</evidence>
<accession>A0A9D1NW39</accession>
<evidence type="ECO:0000256" key="10">
    <source>
        <dbReference type="ARBA" id="ARBA00047493"/>
    </source>
</evidence>
<evidence type="ECO:0000256" key="3">
    <source>
        <dbReference type="ARBA" id="ARBA00013025"/>
    </source>
</evidence>
<dbReference type="InterPro" id="IPR036565">
    <property type="entry name" value="Mur-like_cat_sf"/>
</dbReference>
<evidence type="ECO:0000259" key="13">
    <source>
        <dbReference type="Pfam" id="PF08245"/>
    </source>
</evidence>
<comment type="caution">
    <text evidence="14">The sequence shown here is derived from an EMBL/GenBank/DDBJ whole genome shotgun (WGS) entry which is preliminary data.</text>
</comment>
<keyword evidence="8" id="KW-0460">Magnesium</keyword>
<reference evidence="14" key="2">
    <citation type="journal article" date="2021" name="PeerJ">
        <title>Extensive microbial diversity within the chicken gut microbiome revealed by metagenomics and culture.</title>
        <authorList>
            <person name="Gilroy R."/>
            <person name="Ravi A."/>
            <person name="Getino M."/>
            <person name="Pursley I."/>
            <person name="Horton D.L."/>
            <person name="Alikhan N.F."/>
            <person name="Baker D."/>
            <person name="Gharbi K."/>
            <person name="Hall N."/>
            <person name="Watson M."/>
            <person name="Adriaenssens E.M."/>
            <person name="Foster-Nyarko E."/>
            <person name="Jarju S."/>
            <person name="Secka A."/>
            <person name="Antonio M."/>
            <person name="Oren A."/>
            <person name="Chaudhuri R.R."/>
            <person name="La Ragione R."/>
            <person name="Hildebrand F."/>
            <person name="Pallen M.J."/>
        </authorList>
    </citation>
    <scope>NUCLEOTIDE SEQUENCE</scope>
    <source>
        <strain evidence="14">ChiBcec2-4451</strain>
    </source>
</reference>
<dbReference type="InterPro" id="IPR036615">
    <property type="entry name" value="Mur_ligase_C_dom_sf"/>
</dbReference>
<evidence type="ECO:0000256" key="1">
    <source>
        <dbReference type="ARBA" id="ARBA00001946"/>
    </source>
</evidence>
<dbReference type="InterPro" id="IPR004101">
    <property type="entry name" value="Mur_ligase_C"/>
</dbReference>
<dbReference type="PANTHER" id="PTHR11136">
    <property type="entry name" value="FOLYLPOLYGLUTAMATE SYNTHASE-RELATED"/>
    <property type="match status" value="1"/>
</dbReference>
<dbReference type="Pfam" id="PF08245">
    <property type="entry name" value="Mur_ligase_M"/>
    <property type="match status" value="1"/>
</dbReference>
<sequence>MNYKEAADYIEEIPKFTEKNPLEHTRALLERLGNPQNRMKVIHVAGTNGKGSVCAYLDAMLREGGYRVGLFTSPHLVKVNERFKINGVMVSDQVFLEAFERVMEIIRQAREDGLEHPSYFETLFLMGMVIFSQAEVDYLVLETGLGGRLDATNTVERPLACIITSISLDHVEYLGNTIPEIAREKAGIIKPGVPVIYDGHVPEASAVIEKQAEKLGSPAYALTEDMYEMVSNTREGIDFSFHCRYYNTVTISIPYIAAYQMMNASLAFFTMELLREDHGIPVETLIRGISQTRWEGRMETILPGVIVDGAHNADGVRRFVETACHFRRDNEITLLFSAVSDKNYREMIRTVCESIRPKAVVATQIWGSRIVPARELAELFQSCGCPRTEAVEDVGEAFERACALKGDGMLFCVGSLYLVGEIKDYLNRRKASENPV</sequence>
<gene>
    <name evidence="14" type="ORF">IAA63_08450</name>
</gene>
<evidence type="ECO:0000313" key="15">
    <source>
        <dbReference type="Proteomes" id="UP000886723"/>
    </source>
</evidence>
<dbReference type="InterPro" id="IPR001645">
    <property type="entry name" value="Folylpolyglutamate_synth"/>
</dbReference>
<evidence type="ECO:0000313" key="14">
    <source>
        <dbReference type="EMBL" id="HIV13149.1"/>
    </source>
</evidence>
<dbReference type="AlphaFoldDB" id="A0A9D1NW39"/>
<dbReference type="EMBL" id="DVON01000179">
    <property type="protein sequence ID" value="HIV13149.1"/>
    <property type="molecule type" value="Genomic_DNA"/>
</dbReference>
<dbReference type="GO" id="GO:0005829">
    <property type="term" value="C:cytosol"/>
    <property type="evidence" value="ECO:0007669"/>
    <property type="project" value="TreeGrafter"/>
</dbReference>
<dbReference type="Gene3D" id="3.90.190.20">
    <property type="entry name" value="Mur ligase, C-terminal domain"/>
    <property type="match status" value="1"/>
</dbReference>
<evidence type="ECO:0000256" key="2">
    <source>
        <dbReference type="ARBA" id="ARBA00008276"/>
    </source>
</evidence>
<keyword evidence="4 11" id="KW-0436">Ligase</keyword>
<evidence type="ECO:0000256" key="11">
    <source>
        <dbReference type="PIRNR" id="PIRNR001563"/>
    </source>
</evidence>
<evidence type="ECO:0000256" key="5">
    <source>
        <dbReference type="ARBA" id="ARBA00022723"/>
    </source>
</evidence>
<dbReference type="SUPFAM" id="SSF53244">
    <property type="entry name" value="MurD-like peptide ligases, peptide-binding domain"/>
    <property type="match status" value="1"/>
</dbReference>
<keyword evidence="6 11" id="KW-0547">Nucleotide-binding</keyword>
<dbReference type="EC" id="6.3.2.17" evidence="3"/>
<protein>
    <recommendedName>
        <fullName evidence="3">tetrahydrofolate synthase</fullName>
        <ecNumber evidence="3">6.3.2.17</ecNumber>
    </recommendedName>
    <alternativeName>
        <fullName evidence="9">Tetrahydrofolylpolyglutamate synthase</fullName>
    </alternativeName>
</protein>
<dbReference type="InterPro" id="IPR013221">
    <property type="entry name" value="Mur_ligase_cen"/>
</dbReference>
<evidence type="ECO:0000256" key="9">
    <source>
        <dbReference type="ARBA" id="ARBA00030592"/>
    </source>
</evidence>
<dbReference type="GO" id="GO:0004326">
    <property type="term" value="F:tetrahydrofolylpolyglutamate synthase activity"/>
    <property type="evidence" value="ECO:0007669"/>
    <property type="project" value="UniProtKB-EC"/>
</dbReference>
<comment type="similarity">
    <text evidence="2 11">Belongs to the folylpolyglutamate synthase family.</text>
</comment>
<organism evidence="14 15">
    <name type="scientific">Candidatus Pullilachnospira stercoravium</name>
    <dbReference type="NCBI Taxonomy" id="2840913"/>
    <lineage>
        <taxon>Bacteria</taxon>
        <taxon>Bacillati</taxon>
        <taxon>Bacillota</taxon>
        <taxon>Clostridia</taxon>
        <taxon>Lachnospirales</taxon>
        <taxon>Lachnospiraceae</taxon>
        <taxon>Lachnospiraceae incertae sedis</taxon>
        <taxon>Candidatus Pullilachnospira</taxon>
    </lineage>
</organism>
<keyword evidence="7 11" id="KW-0067">ATP-binding</keyword>
<dbReference type="NCBIfam" id="TIGR01499">
    <property type="entry name" value="folC"/>
    <property type="match status" value="1"/>
</dbReference>
<dbReference type="PANTHER" id="PTHR11136:SF0">
    <property type="entry name" value="DIHYDROFOLATE SYNTHETASE-RELATED"/>
    <property type="match status" value="1"/>
</dbReference>
<reference evidence="14" key="1">
    <citation type="submission" date="2020-10" db="EMBL/GenBank/DDBJ databases">
        <authorList>
            <person name="Gilroy R."/>
        </authorList>
    </citation>
    <scope>NUCLEOTIDE SEQUENCE</scope>
    <source>
        <strain evidence="14">ChiBcec2-4451</strain>
    </source>
</reference>
<dbReference type="SUPFAM" id="SSF53623">
    <property type="entry name" value="MurD-like peptide ligases, catalytic domain"/>
    <property type="match status" value="1"/>
</dbReference>
<feature type="domain" description="Mur ligase central" evidence="13">
    <location>
        <begin position="44"/>
        <end position="269"/>
    </location>
</feature>
<dbReference type="FunFam" id="3.40.1190.10:FF:000011">
    <property type="entry name" value="Folylpolyglutamate synthase/dihydrofolate synthase"/>
    <property type="match status" value="1"/>
</dbReference>
<evidence type="ECO:0000259" key="12">
    <source>
        <dbReference type="Pfam" id="PF02875"/>
    </source>
</evidence>
<feature type="domain" description="Mur ligase C-terminal" evidence="12">
    <location>
        <begin position="296"/>
        <end position="411"/>
    </location>
</feature>
<proteinExistence type="inferred from homology"/>